<evidence type="ECO:0000259" key="1">
    <source>
        <dbReference type="Pfam" id="PF00485"/>
    </source>
</evidence>
<dbReference type="EMBL" id="BAED01000050">
    <property type="protein sequence ID" value="GAB06301.1"/>
    <property type="molecule type" value="Genomic_DNA"/>
</dbReference>
<dbReference type="eggNOG" id="COG0572">
    <property type="taxonomic scope" value="Bacteria"/>
</dbReference>
<evidence type="ECO:0000313" key="2">
    <source>
        <dbReference type="EMBL" id="GAB06301.1"/>
    </source>
</evidence>
<keyword evidence="3" id="KW-1185">Reference proteome</keyword>
<dbReference type="AlphaFoldDB" id="G7GRS6"/>
<proteinExistence type="predicted"/>
<accession>G7GRS6</accession>
<dbReference type="PANTHER" id="PTHR10285">
    <property type="entry name" value="URIDINE KINASE"/>
    <property type="match status" value="1"/>
</dbReference>
<gene>
    <name evidence="2" type="ORF">GOAMR_50_00730</name>
</gene>
<dbReference type="GO" id="GO:0016301">
    <property type="term" value="F:kinase activity"/>
    <property type="evidence" value="ECO:0007669"/>
    <property type="project" value="InterPro"/>
</dbReference>
<dbReference type="Proteomes" id="UP000006023">
    <property type="component" value="Unassembled WGS sequence"/>
</dbReference>
<sequence>MESAVASENPIYPESRCHILIPGFRIVEGMVGMVRTTAGAVVSAIAEQAVVSDRTVVVGLVGPPGVGKTYSASRIAAALNALGLPATVLAMDGFHLSNAQLDRLGLRQEKGSPQTFDVWGLIELLHRIRRPGRTAPIFIPDYRRDLHDPIAATGLVDPDTRVVVVEGNYLLLDESPWGGVRPLLDVTWYLDAPDDVRRERLLLRHVAGGRLPHEAAAWVTEVDTLNATTIERTAPHARYLTDATRIDDELTLI</sequence>
<reference evidence="2 3" key="1">
    <citation type="submission" date="2011-11" db="EMBL/GenBank/DDBJ databases">
        <title>Whole genome shotgun sequence of Gordonia amarae NBRC 15530.</title>
        <authorList>
            <person name="Takarada H."/>
            <person name="Hosoyama A."/>
            <person name="Tsuchikane K."/>
            <person name="Katsumata H."/>
            <person name="Yamazaki S."/>
            <person name="Fujita N."/>
        </authorList>
    </citation>
    <scope>NUCLEOTIDE SEQUENCE [LARGE SCALE GENOMIC DNA]</scope>
    <source>
        <strain evidence="2 3">NBRC 15530</strain>
    </source>
</reference>
<dbReference type="STRING" id="1075090.GOAMR_50_00730"/>
<feature type="domain" description="Phosphoribulokinase/uridine kinase" evidence="1">
    <location>
        <begin position="57"/>
        <end position="206"/>
    </location>
</feature>
<protein>
    <recommendedName>
        <fullName evidence="1">Phosphoribulokinase/uridine kinase domain-containing protein</fullName>
    </recommendedName>
</protein>
<comment type="caution">
    <text evidence="2">The sequence shown here is derived from an EMBL/GenBank/DDBJ whole genome shotgun (WGS) entry which is preliminary data.</text>
</comment>
<dbReference type="InterPro" id="IPR006083">
    <property type="entry name" value="PRK/URK"/>
</dbReference>
<dbReference type="SUPFAM" id="SSF52540">
    <property type="entry name" value="P-loop containing nucleoside triphosphate hydrolases"/>
    <property type="match status" value="1"/>
</dbReference>
<name>G7GRS6_9ACTN</name>
<dbReference type="Pfam" id="PF00485">
    <property type="entry name" value="PRK"/>
    <property type="match status" value="1"/>
</dbReference>
<dbReference type="GO" id="GO:0005524">
    <property type="term" value="F:ATP binding"/>
    <property type="evidence" value="ECO:0007669"/>
    <property type="project" value="InterPro"/>
</dbReference>
<evidence type="ECO:0000313" key="3">
    <source>
        <dbReference type="Proteomes" id="UP000006023"/>
    </source>
</evidence>
<dbReference type="Gene3D" id="3.40.50.300">
    <property type="entry name" value="P-loop containing nucleotide triphosphate hydrolases"/>
    <property type="match status" value="1"/>
</dbReference>
<dbReference type="InterPro" id="IPR027417">
    <property type="entry name" value="P-loop_NTPase"/>
</dbReference>
<organism evidence="2 3">
    <name type="scientific">Gordonia amarae NBRC 15530</name>
    <dbReference type="NCBI Taxonomy" id="1075090"/>
    <lineage>
        <taxon>Bacteria</taxon>
        <taxon>Bacillati</taxon>
        <taxon>Actinomycetota</taxon>
        <taxon>Actinomycetes</taxon>
        <taxon>Mycobacteriales</taxon>
        <taxon>Gordoniaceae</taxon>
        <taxon>Gordonia</taxon>
    </lineage>
</organism>